<dbReference type="Proteomes" id="UP000310121">
    <property type="component" value="Unassembled WGS sequence"/>
</dbReference>
<comment type="caution">
    <text evidence="1">The sequence shown here is derived from an EMBL/GenBank/DDBJ whole genome shotgun (WGS) entry which is preliminary data.</text>
</comment>
<dbReference type="GO" id="GO:0043248">
    <property type="term" value="P:proteasome assembly"/>
    <property type="evidence" value="ECO:0007669"/>
    <property type="project" value="InterPro"/>
</dbReference>
<gene>
    <name evidence="1" type="ORF">D6C90_01607</name>
</gene>
<accession>A0A4S9VI98</accession>
<dbReference type="AlphaFoldDB" id="A0A4S9VI98"/>
<proteinExistence type="predicted"/>
<dbReference type="Pfam" id="PF16093">
    <property type="entry name" value="PAC4"/>
    <property type="match status" value="1"/>
</dbReference>
<name>A0A4S9VI98_AURPU</name>
<dbReference type="Gene3D" id="3.30.230.100">
    <property type="match status" value="1"/>
</dbReference>
<evidence type="ECO:0000313" key="2">
    <source>
        <dbReference type="Proteomes" id="UP000310121"/>
    </source>
</evidence>
<evidence type="ECO:0000313" key="1">
    <source>
        <dbReference type="EMBL" id="THZ51722.1"/>
    </source>
</evidence>
<reference evidence="1 2" key="1">
    <citation type="submission" date="2018-10" db="EMBL/GenBank/DDBJ databases">
        <title>Fifty Aureobasidium pullulans genomes reveal a recombining polyextremotolerant generalist.</title>
        <authorList>
            <person name="Gostincar C."/>
            <person name="Turk M."/>
            <person name="Zajc J."/>
            <person name="Gunde-Cimerman N."/>
        </authorList>
    </citation>
    <scope>NUCLEOTIDE SEQUENCE [LARGE SCALE GENOMIC DNA]</scope>
    <source>
        <strain evidence="1 2">EXF-3844</strain>
    </source>
</reference>
<dbReference type="EMBL" id="QZBN01000075">
    <property type="protein sequence ID" value="THZ51722.1"/>
    <property type="molecule type" value="Genomic_DNA"/>
</dbReference>
<dbReference type="InterPro" id="IPR032157">
    <property type="entry name" value="PAC4"/>
</dbReference>
<organism evidence="1 2">
    <name type="scientific">Aureobasidium pullulans</name>
    <name type="common">Black yeast</name>
    <name type="synonym">Pullularia pullulans</name>
    <dbReference type="NCBI Taxonomy" id="5580"/>
    <lineage>
        <taxon>Eukaryota</taxon>
        <taxon>Fungi</taxon>
        <taxon>Dikarya</taxon>
        <taxon>Ascomycota</taxon>
        <taxon>Pezizomycotina</taxon>
        <taxon>Dothideomycetes</taxon>
        <taxon>Dothideomycetidae</taxon>
        <taxon>Dothideales</taxon>
        <taxon>Saccotheciaceae</taxon>
        <taxon>Aureobasidium</taxon>
    </lineage>
</organism>
<protein>
    <submittedName>
        <fullName evidence="1">Uncharacterized protein</fullName>
    </submittedName>
</protein>
<sequence>MTTETSKPLTNGTGTRSMTMEPIQFSMPLPNAPGSRIHTHLTILATSVLLFCTSTTIEFSTPPAPSLGSFVYAMPDRYNPSTPLSTPLYTLPSSLDFADRLAKTLARRTNMPVQVGSSVNFSSAGNGGSVEEEMEAFRQLVTVVLSEVEKARAGWTAEEYFRPVTELTTQEHMGNTQNMTATILPT</sequence>